<sequence length="1194" mass="132001">MDVRQSETRYVKLLRNCSRAALVTESPYVDVRFRGDCSSEFVRVTHLGFHQPREIILEFVVELRNVSLLSLKVNVHENPRLKSLFKKSPKLPTLKPNQTLSKVLNLSGCEARVRRNTRKVPLLGLCGDDPYLWRSCRDILDVFTDSAEPDDVVLAVKLVDYDELNIAIAFSPSTSPPDLAFSSLLRVQVIPRVLSAVRRQVLSTEDRDSFFRTVQLPASCTFVRALTQTKVTQFAQQDIDDLSIALFCRKTAHDAMVQLELVNMLGQTSEPFFVTLSTPVDIGFSYNGLVLTGMKSAAQLEVTSSRDGEIRVLDGLRRGILLADGSPVDSFGTNMSLDYSVHGISTDISRTITTDNLVLDFCSLHFVVPVLLVPYEEPRFQLNPVRVVPGRQVVLSPKHVQFNSIHIGDFEFVLAGHPDGGRLTVNSIAVNNFSSSALLDLKVSFQAFRNASNSETLTLFYAVPGGEFPEVASLAIDFIAPKEDRTAPQPFDCSLQLVAHPRNVRVPLEKGNLRFIDDGDTSCAREVTYNVTSKNSALNGYLGDANGQQISSFTQGDINQGSVFYFPPNIFRRVGGQKTAFEFRVSDAMGNTGPTNCLQVYLEALKISKTVSKQIVCRQDVAFGAELLSSGYNSSSTKFGVTALPKSGRLVKTKDDVKEDLVVGDSFTQSDLLAGYISYHSLFMPTSDTFELLAVNSKDHVLRKRKVRRLRLKRRKFKRNALQYFKVVVNLRSDDHMTGTEGRQELSIELLVDEGRKSNIVQDGSNFTLMTPPRHGQVFIATERNDKAQITYVHSGDEIGFEEQKDKFVVGHSKGVAEVYVRITPVDNLAPVIDAAGSYKVKEAASVSLTIKISDADSKAAWCHITDPPSYGRVTVDRLGPLGLINDTFTEHILYQQTVHSFVEPTDDQFALTCSDGINISRPTFINISVIPQNDEIPSLKVNNVTVIEGREAPIKLTASDGDLPPDELNFRISHLPSHGVVGLLQPNGNVEPIVSFSEHNLTLLFYAHDDSDNLRDSFEVVVSDGVHSMRQKVEVNVLAIDDEAPVLVANRGLQVLIGRAAKITPLDLQVADADSDPGSVRVYIVKQPRHGAVWRTDSISNRNQTAIASFSYQDLVLGLISYVHTSVVCCSDDEFLFSLTDGFNESPSYVFNVSVIRPPTADKSTNISYQTLSTTLINCSQRLPELNADSADI</sequence>
<comment type="caution">
    <text evidence="5">The sequence shown here is derived from an EMBL/GenBank/DDBJ whole genome shotgun (WGS) entry which is preliminary data.</text>
</comment>
<dbReference type="Proteomes" id="UP000192247">
    <property type="component" value="Unassembled WGS sequence"/>
</dbReference>
<dbReference type="STRING" id="418985.A0A1V9XGU9"/>
<organism evidence="5 6">
    <name type="scientific">Tropilaelaps mercedesae</name>
    <dbReference type="NCBI Taxonomy" id="418985"/>
    <lineage>
        <taxon>Eukaryota</taxon>
        <taxon>Metazoa</taxon>
        <taxon>Ecdysozoa</taxon>
        <taxon>Arthropoda</taxon>
        <taxon>Chelicerata</taxon>
        <taxon>Arachnida</taxon>
        <taxon>Acari</taxon>
        <taxon>Parasitiformes</taxon>
        <taxon>Mesostigmata</taxon>
        <taxon>Gamasina</taxon>
        <taxon>Dermanyssoidea</taxon>
        <taxon>Laelapidae</taxon>
        <taxon>Tropilaelaps</taxon>
    </lineage>
</organism>
<reference evidence="5 6" key="1">
    <citation type="journal article" date="2017" name="Gigascience">
        <title>Draft genome of the honey bee ectoparasitic mite, Tropilaelaps mercedesae, is shaped by the parasitic life history.</title>
        <authorList>
            <person name="Dong X."/>
            <person name="Armstrong S.D."/>
            <person name="Xia D."/>
            <person name="Makepeace B.L."/>
            <person name="Darby A.C."/>
            <person name="Kadowaki T."/>
        </authorList>
    </citation>
    <scope>NUCLEOTIDE SEQUENCE [LARGE SCALE GENOMIC DNA]</scope>
    <source>
        <strain evidence="5">Wuxi-XJTLU</strain>
    </source>
</reference>
<dbReference type="PROSITE" id="PS51854">
    <property type="entry name" value="CSPG"/>
    <property type="match status" value="1"/>
</dbReference>
<dbReference type="InterPro" id="IPR039005">
    <property type="entry name" value="CSPG_rpt"/>
</dbReference>
<dbReference type="PANTHER" id="PTHR45739">
    <property type="entry name" value="MATRIX PROTEIN, PUTATIVE-RELATED"/>
    <property type="match status" value="1"/>
</dbReference>
<evidence type="ECO:0000313" key="6">
    <source>
        <dbReference type="Proteomes" id="UP000192247"/>
    </source>
</evidence>
<evidence type="ECO:0000256" key="1">
    <source>
        <dbReference type="ARBA" id="ARBA00022729"/>
    </source>
</evidence>
<proteinExistence type="predicted"/>
<keyword evidence="3" id="KW-0325">Glycoprotein</keyword>
<dbReference type="Pfam" id="PF16184">
    <property type="entry name" value="Cadherin_3"/>
    <property type="match status" value="3"/>
</dbReference>
<evidence type="ECO:0000256" key="2">
    <source>
        <dbReference type="ARBA" id="ARBA00022737"/>
    </source>
</evidence>
<feature type="repeat" description="CSPG" evidence="4">
    <location>
        <begin position="1045"/>
        <end position="1141"/>
    </location>
</feature>
<dbReference type="AlphaFoldDB" id="A0A1V9XGU9"/>
<gene>
    <name evidence="5" type="ORF">BIW11_03718</name>
</gene>
<dbReference type="InterPro" id="IPR051561">
    <property type="entry name" value="FRAS1_ECM"/>
</dbReference>
<dbReference type="OrthoDB" id="430044at2759"/>
<protein>
    <submittedName>
        <fullName evidence="5">FRAS1-related extracellular matrix protein 2-like</fullName>
    </submittedName>
</protein>
<keyword evidence="6" id="KW-1185">Reference proteome</keyword>
<name>A0A1V9XGU9_9ACAR</name>
<accession>A0A1V9XGU9</accession>
<feature type="non-terminal residue" evidence="5">
    <location>
        <position position="1194"/>
    </location>
</feature>
<evidence type="ECO:0000256" key="4">
    <source>
        <dbReference type="PROSITE-ProRule" id="PRU01201"/>
    </source>
</evidence>
<dbReference type="GO" id="GO:0009653">
    <property type="term" value="P:anatomical structure morphogenesis"/>
    <property type="evidence" value="ECO:0007669"/>
    <property type="project" value="TreeGrafter"/>
</dbReference>
<keyword evidence="1" id="KW-0732">Signal</keyword>
<evidence type="ECO:0000313" key="5">
    <source>
        <dbReference type="EMBL" id="OQR72765.1"/>
    </source>
</evidence>
<dbReference type="EMBL" id="MNPL01011088">
    <property type="protein sequence ID" value="OQR72765.1"/>
    <property type="molecule type" value="Genomic_DNA"/>
</dbReference>
<keyword evidence="2" id="KW-0677">Repeat</keyword>
<dbReference type="InParanoid" id="A0A1V9XGU9"/>
<dbReference type="PANTHER" id="PTHR45739:SF12">
    <property type="entry name" value="CHONDROITIN SULFATE PROTEOGLYCAN 4-LIKE ISOFORM X2"/>
    <property type="match status" value="1"/>
</dbReference>
<evidence type="ECO:0000256" key="3">
    <source>
        <dbReference type="ARBA" id="ARBA00023180"/>
    </source>
</evidence>